<accession>A0A7S0KMX0</accession>
<reference evidence="1" key="1">
    <citation type="submission" date="2021-01" db="EMBL/GenBank/DDBJ databases">
        <authorList>
            <person name="Corre E."/>
            <person name="Pelletier E."/>
            <person name="Niang G."/>
            <person name="Scheremetjew M."/>
            <person name="Finn R."/>
            <person name="Kale V."/>
            <person name="Holt S."/>
            <person name="Cochrane G."/>
            <person name="Meng A."/>
            <person name="Brown T."/>
            <person name="Cohen L."/>
        </authorList>
    </citation>
    <scope>NUCLEOTIDE SEQUENCE</scope>
    <source>
        <strain evidence="1">CCMP494</strain>
    </source>
</reference>
<organism evidence="1">
    <name type="scientific">Micromonas pusilla</name>
    <name type="common">Picoplanktonic green alga</name>
    <name type="synonym">Chromulina pusilla</name>
    <dbReference type="NCBI Taxonomy" id="38833"/>
    <lineage>
        <taxon>Eukaryota</taxon>
        <taxon>Viridiplantae</taxon>
        <taxon>Chlorophyta</taxon>
        <taxon>Mamiellophyceae</taxon>
        <taxon>Mamiellales</taxon>
        <taxon>Mamiellaceae</taxon>
        <taxon>Micromonas</taxon>
    </lineage>
</organism>
<proteinExistence type="predicted"/>
<dbReference type="AlphaFoldDB" id="A0A7S0KMX0"/>
<dbReference type="EMBL" id="HBEV01007486">
    <property type="protein sequence ID" value="CAD8586955.1"/>
    <property type="molecule type" value="Transcribed_RNA"/>
</dbReference>
<sequence length="107" mass="12391">MTAIYLRSNNLMQYRCILPQNDFVRSDKQLDSLGLDCCCRLSRAKQKSFVLLQDSLSGIFLQIWWELVNIHQFVQSSNYLQKRIGNWTHSIGSYFKIASVMPGATKL</sequence>
<evidence type="ECO:0000313" key="1">
    <source>
        <dbReference type="EMBL" id="CAD8586955.1"/>
    </source>
</evidence>
<name>A0A7S0KMX0_MICPS</name>
<protein>
    <submittedName>
        <fullName evidence="1">Uncharacterized protein</fullName>
    </submittedName>
</protein>
<gene>
    <name evidence="1" type="ORF">MSP1404_LOCUS5753</name>
</gene>